<reference evidence="4" key="3">
    <citation type="submission" date="2023-12" db="EMBL/GenBank/DDBJ databases">
        <authorList>
            <person name="Sun Q."/>
            <person name="Inoue M."/>
        </authorList>
    </citation>
    <scope>NUCLEOTIDE SEQUENCE</scope>
    <source>
        <strain evidence="4">JCM 9687</strain>
    </source>
</reference>
<dbReference type="CDD" id="cd02440">
    <property type="entry name" value="AdoMet_MTases"/>
    <property type="match status" value="1"/>
</dbReference>
<evidence type="ECO:0000313" key="4">
    <source>
        <dbReference type="EMBL" id="GAA3357123.1"/>
    </source>
</evidence>
<organism evidence="4 5">
    <name type="scientific">Saccharopolyspora gregorii</name>
    <dbReference type="NCBI Taxonomy" id="33914"/>
    <lineage>
        <taxon>Bacteria</taxon>
        <taxon>Bacillati</taxon>
        <taxon>Actinomycetota</taxon>
        <taxon>Actinomycetes</taxon>
        <taxon>Pseudonocardiales</taxon>
        <taxon>Pseudonocardiaceae</taxon>
        <taxon>Saccharopolyspora</taxon>
    </lineage>
</organism>
<evidence type="ECO:0000256" key="1">
    <source>
        <dbReference type="SAM" id="MobiDB-lite"/>
    </source>
</evidence>
<keyword evidence="5" id="KW-1185">Reference proteome</keyword>
<name>A0ABP6RQQ1_9PSEU</name>
<reference evidence="5" key="2">
    <citation type="journal article" date="2019" name="Int. J. Syst. Evol. Microbiol.">
        <title>The Global Catalogue of Microorganisms (GCM) 10K type strain sequencing project: providing services to taxonomists for standard genome sequencing and annotation.</title>
        <authorList>
            <consortium name="The Broad Institute Genomics Platform"/>
            <consortium name="The Broad Institute Genome Sequencing Center for Infectious Disease"/>
            <person name="Wu L."/>
            <person name="Ma J."/>
        </authorList>
    </citation>
    <scope>NUCLEOTIDE SEQUENCE [LARGE SCALE GENOMIC DNA]</scope>
    <source>
        <strain evidence="5">JCM 9687</strain>
    </source>
</reference>
<dbReference type="SUPFAM" id="SSF53335">
    <property type="entry name" value="S-adenosyl-L-methionine-dependent methyltransferases"/>
    <property type="match status" value="1"/>
</dbReference>
<dbReference type="InterPro" id="IPR029063">
    <property type="entry name" value="SAM-dependent_MTases_sf"/>
</dbReference>
<sequence>MIPPVACNDVDPVQTSSSTSPGRFAFSREAFRSFRVTGAIAPSSRRLAARLAAPLLPPQHRPPARVLEVGAGSGVVTRELADRIGPADRLDVVEINPHYVRMLDTALRTEFALSAVADRIALHEVSVLDAPLEPRYDVVVSGLPFTNFEPEQVRALLDRHLELLVPGGHLTFFGYLGTQRARALVSGPTESRRHRAAMEVEREFVERYGLGRSTVWWNLPPAHVWHLRAPAAEDR</sequence>
<proteinExistence type="predicted"/>
<dbReference type="EMBL" id="BAAAYK010000038">
    <property type="protein sequence ID" value="GAA3357123.1"/>
    <property type="molecule type" value="Genomic_DNA"/>
</dbReference>
<dbReference type="EMBL" id="BAAAYK010000015">
    <property type="protein sequence ID" value="GAA3353400.1"/>
    <property type="molecule type" value="Genomic_DNA"/>
</dbReference>
<dbReference type="InterPro" id="IPR041698">
    <property type="entry name" value="Methyltransf_25"/>
</dbReference>
<comment type="caution">
    <text evidence="4">The sequence shown here is derived from an EMBL/GenBank/DDBJ whole genome shotgun (WGS) entry which is preliminary data.</text>
</comment>
<dbReference type="Gene3D" id="3.40.50.150">
    <property type="entry name" value="Vaccinia Virus protein VP39"/>
    <property type="match status" value="1"/>
</dbReference>
<evidence type="ECO:0000313" key="3">
    <source>
        <dbReference type="EMBL" id="GAA3353400.1"/>
    </source>
</evidence>
<reference evidence="4" key="1">
    <citation type="journal article" date="2014" name="Int. J. Syst. Evol. Microbiol.">
        <title>Complete genome of a new Firmicutes species belonging to the dominant human colonic microbiota ('Ruminococcus bicirculans') reveals two chromosomes and a selective capacity to utilize plant glucans.</title>
        <authorList>
            <consortium name="NISC Comparative Sequencing Program"/>
            <person name="Wegmann U."/>
            <person name="Louis P."/>
            <person name="Goesmann A."/>
            <person name="Henrissat B."/>
            <person name="Duncan S.H."/>
            <person name="Flint H.J."/>
        </authorList>
    </citation>
    <scope>NUCLEOTIDE SEQUENCE</scope>
    <source>
        <strain evidence="4">JCM 9687</strain>
    </source>
</reference>
<feature type="region of interest" description="Disordered" evidence="1">
    <location>
        <begin position="1"/>
        <end position="21"/>
    </location>
</feature>
<accession>A0ABP6RQQ1</accession>
<evidence type="ECO:0000259" key="2">
    <source>
        <dbReference type="Pfam" id="PF13649"/>
    </source>
</evidence>
<dbReference type="Pfam" id="PF13649">
    <property type="entry name" value="Methyltransf_25"/>
    <property type="match status" value="1"/>
</dbReference>
<feature type="domain" description="Methyltransferase" evidence="2">
    <location>
        <begin position="66"/>
        <end position="168"/>
    </location>
</feature>
<evidence type="ECO:0000313" key="5">
    <source>
        <dbReference type="Proteomes" id="UP001500483"/>
    </source>
</evidence>
<gene>
    <name evidence="3" type="ORF">GCM10020366_06550</name>
    <name evidence="4" type="ORF">GCM10020366_23870</name>
</gene>
<protein>
    <recommendedName>
        <fullName evidence="2">Methyltransferase domain-containing protein</fullName>
    </recommendedName>
</protein>
<dbReference type="Proteomes" id="UP001500483">
    <property type="component" value="Unassembled WGS sequence"/>
</dbReference>